<comment type="catalytic activity">
    <reaction evidence="9 12">
        <text>tRNA(Pro) + L-proline + ATP = L-prolyl-tRNA(Pro) + AMP + diphosphate</text>
        <dbReference type="Rhea" id="RHEA:14305"/>
        <dbReference type="Rhea" id="RHEA-COMP:9700"/>
        <dbReference type="Rhea" id="RHEA-COMP:9702"/>
        <dbReference type="ChEBI" id="CHEBI:30616"/>
        <dbReference type="ChEBI" id="CHEBI:33019"/>
        <dbReference type="ChEBI" id="CHEBI:60039"/>
        <dbReference type="ChEBI" id="CHEBI:78442"/>
        <dbReference type="ChEBI" id="CHEBI:78532"/>
        <dbReference type="ChEBI" id="CHEBI:456215"/>
        <dbReference type="EC" id="6.1.1.15"/>
    </reaction>
</comment>
<dbReference type="FunFam" id="3.30.930.10:FF:000066">
    <property type="entry name" value="Proline--tRNA ligase"/>
    <property type="match status" value="1"/>
</dbReference>
<keyword evidence="3 12" id="KW-0963">Cytoplasm</keyword>
<evidence type="ECO:0000256" key="12">
    <source>
        <dbReference type="HAMAP-Rule" id="MF_01569"/>
    </source>
</evidence>
<keyword evidence="8 12" id="KW-0030">Aminoacyl-tRNA synthetase</keyword>
<feature type="domain" description="Aminoacyl-transfer RNA synthetases class-II family profile" evidence="13">
    <location>
        <begin position="129"/>
        <end position="565"/>
    </location>
</feature>
<dbReference type="CDD" id="cd00779">
    <property type="entry name" value="ProRS_core_prok"/>
    <property type="match status" value="1"/>
</dbReference>
<dbReference type="Pfam" id="PF03129">
    <property type="entry name" value="HGTP_anticodon"/>
    <property type="match status" value="1"/>
</dbReference>
<comment type="function">
    <text evidence="10 12">Catalyzes the attachment of proline to tRNA(Pro) in a two-step reaction: proline is first activated by ATP to form Pro-AMP and then transferred to the acceptor end of tRNA(Pro). As ProRS can inadvertently accommodate and process non-cognate amino acids such as alanine and cysteine, to avoid such errors it has two additional distinct editing activities against alanine. One activity is designated as 'pretransfer' editing and involves the tRNA(Pro)-independent hydrolysis of activated Ala-AMP. The other activity is designated 'posttransfer' editing and involves deacylation of mischarged Ala-tRNA(Pro). The misacylated Cys-tRNA(Pro) is not edited by ProRS.</text>
</comment>
<evidence type="ECO:0000256" key="11">
    <source>
        <dbReference type="ARBA" id="ARBA00060755"/>
    </source>
</evidence>
<dbReference type="InterPro" id="IPR033730">
    <property type="entry name" value="ProRS_core_prok"/>
</dbReference>
<dbReference type="InterPro" id="IPR036754">
    <property type="entry name" value="YbaK/aa-tRNA-synt-asso_dom_sf"/>
</dbReference>
<dbReference type="GO" id="GO:0006433">
    <property type="term" value="P:prolyl-tRNA aminoacylation"/>
    <property type="evidence" value="ECO:0007669"/>
    <property type="project" value="UniProtKB-UniRule"/>
</dbReference>
<evidence type="ECO:0000256" key="4">
    <source>
        <dbReference type="ARBA" id="ARBA00022598"/>
    </source>
</evidence>
<evidence type="ECO:0000256" key="8">
    <source>
        <dbReference type="ARBA" id="ARBA00023146"/>
    </source>
</evidence>
<evidence type="ECO:0000256" key="5">
    <source>
        <dbReference type="ARBA" id="ARBA00022741"/>
    </source>
</evidence>
<dbReference type="Pfam" id="PF04073">
    <property type="entry name" value="tRNA_edit"/>
    <property type="match status" value="1"/>
</dbReference>
<dbReference type="SUPFAM" id="SSF52954">
    <property type="entry name" value="Class II aaRS ABD-related"/>
    <property type="match status" value="1"/>
</dbReference>
<comment type="subcellular location">
    <subcellularLocation>
        <location evidence="1 12">Cytoplasm</location>
    </subcellularLocation>
</comment>
<dbReference type="InterPro" id="IPR050062">
    <property type="entry name" value="Pro-tRNA_synthetase"/>
</dbReference>
<dbReference type="AlphaFoldDB" id="A0A3D9R094"/>
<dbReference type="InterPro" id="IPR007214">
    <property type="entry name" value="YbaK/aa-tRNA-synth-assoc-dom"/>
</dbReference>
<keyword evidence="7 12" id="KW-0648">Protein biosynthesis</keyword>
<accession>A0A3D9R094</accession>
<dbReference type="InterPro" id="IPR002316">
    <property type="entry name" value="Pro-tRNA-ligase_IIa"/>
</dbReference>
<evidence type="ECO:0000256" key="3">
    <source>
        <dbReference type="ARBA" id="ARBA00022490"/>
    </source>
</evidence>
<dbReference type="PRINTS" id="PR01046">
    <property type="entry name" value="TRNASYNTHPRO"/>
</dbReference>
<reference evidence="14 15" key="1">
    <citation type="submission" date="2018-08" db="EMBL/GenBank/DDBJ databases">
        <title>Genomic Encyclopedia of Type Strains, Phase III (KMG-III): the genomes of soil and plant-associated and newly described type strains.</title>
        <authorList>
            <person name="Whitman W."/>
        </authorList>
    </citation>
    <scope>NUCLEOTIDE SEQUENCE [LARGE SCALE GENOMIC DNA]</scope>
    <source>
        <strain evidence="14 15">CGMCC 1.10966</strain>
    </source>
</reference>
<evidence type="ECO:0000313" key="14">
    <source>
        <dbReference type="EMBL" id="REE66996.1"/>
    </source>
</evidence>
<dbReference type="EC" id="6.1.1.15" evidence="12"/>
<dbReference type="EMBL" id="QTTN01000045">
    <property type="protein sequence ID" value="REE66996.1"/>
    <property type="molecule type" value="Genomic_DNA"/>
</dbReference>
<dbReference type="FunFam" id="3.30.930.10:FF:000065">
    <property type="entry name" value="Proline--tRNA ligase"/>
    <property type="match status" value="1"/>
</dbReference>
<evidence type="ECO:0000313" key="15">
    <source>
        <dbReference type="Proteomes" id="UP000256304"/>
    </source>
</evidence>
<dbReference type="InterPro" id="IPR036621">
    <property type="entry name" value="Anticodon-bd_dom_sf"/>
</dbReference>
<evidence type="ECO:0000256" key="6">
    <source>
        <dbReference type="ARBA" id="ARBA00022840"/>
    </source>
</evidence>
<protein>
    <recommendedName>
        <fullName evidence="12">Proline--tRNA ligase</fullName>
        <ecNumber evidence="12">6.1.1.15</ecNumber>
    </recommendedName>
    <alternativeName>
        <fullName evidence="12">Prolyl-tRNA synthetase</fullName>
        <shortName evidence="12">ProRS</shortName>
    </alternativeName>
</protein>
<dbReference type="InterPro" id="IPR044140">
    <property type="entry name" value="ProRS_anticodon_short"/>
</dbReference>
<dbReference type="NCBIfam" id="NF006625">
    <property type="entry name" value="PRK09194.1"/>
    <property type="match status" value="1"/>
</dbReference>
<sequence>MTASREEALRLRGFPQQLELPDLVVAARNLHSYLQPGLPVIKSKRVLFARSEQERFGANRLNFGWYHESAHSSLNQGWVRAYLSGGGDPYPMRQKQAFIPTMREIPADAEAISHQLLVKGGYIRQLSAGVYSFLPLGRRVLRKIEAIVREEIDRTGAQEVLLPALQPAELWQQSGRYEVYGPELVRLQDRGGREFALGPTHEEVITQLVAQEISTYRKLPVTLYQVQTKFRDERRPRFGLLRCKEFVMKDAYSFDTDREGLDKTYRSMYDAYHRIFERCGLQFRAVEADAGSIGGEGGTHEFMAIAESGEDDVVTCSCCNYAANMEKAVSRESMELASDERRISAVTRETAAPQQFHTPGMRSIEELIEGLGVSGAELIKTLIYVADGKPVAVLVRGDHSINETKVKNALDAITLELADSETVKRVTGAGTGFAGPVGLTVPILVDYAVSILPSAISGANVTDYHSRNVVPGRDFALTQVGDFRNVQEGDSCPNCADGKLAIIRGIEIGHVFKLGTKYSEKLGAQFVNAAGETHPIIMGCYGIGVSRLLSAIIEQNNDDSGMMWPATVAPYAVHLIPVAHQDAAQMEAAERLYAELTGAGIEVLLDDREERLGVKLKDSDLIGIPLRVVIGKGIAEGKVEWKERSSNSPAVQIAIDEVLASVQTHIVQSS</sequence>
<dbReference type="Gene3D" id="3.30.930.10">
    <property type="entry name" value="Bira Bifunctional Protein, Domain 2"/>
    <property type="match status" value="2"/>
</dbReference>
<dbReference type="PANTHER" id="PTHR42753">
    <property type="entry name" value="MITOCHONDRIAL RIBOSOME PROTEIN L39/PROLYL-TRNA LIGASE FAMILY MEMBER"/>
    <property type="match status" value="1"/>
</dbReference>
<dbReference type="InterPro" id="IPR006195">
    <property type="entry name" value="aa-tRNA-synth_II"/>
</dbReference>
<evidence type="ECO:0000259" key="13">
    <source>
        <dbReference type="PROSITE" id="PS50862"/>
    </source>
</evidence>
<dbReference type="Pfam" id="PF00587">
    <property type="entry name" value="tRNA-synt_2b"/>
    <property type="match status" value="1"/>
</dbReference>
<dbReference type="GO" id="GO:0005829">
    <property type="term" value="C:cytosol"/>
    <property type="evidence" value="ECO:0007669"/>
    <property type="project" value="TreeGrafter"/>
</dbReference>
<evidence type="ECO:0000256" key="7">
    <source>
        <dbReference type="ARBA" id="ARBA00022917"/>
    </source>
</evidence>
<evidence type="ECO:0000256" key="9">
    <source>
        <dbReference type="ARBA" id="ARBA00047671"/>
    </source>
</evidence>
<dbReference type="NCBIfam" id="TIGR00409">
    <property type="entry name" value="proS_fam_II"/>
    <property type="match status" value="1"/>
</dbReference>
<evidence type="ECO:0000256" key="2">
    <source>
        <dbReference type="ARBA" id="ARBA00011738"/>
    </source>
</evidence>
<comment type="similarity">
    <text evidence="11 12">Belongs to the class-II aminoacyl-tRNA synthetase family. ProS type 1 subfamily.</text>
</comment>
<dbReference type="InterPro" id="IPR002314">
    <property type="entry name" value="aa-tRNA-synt_IIb"/>
</dbReference>
<dbReference type="CDD" id="cd04334">
    <property type="entry name" value="ProRS-INS"/>
    <property type="match status" value="1"/>
</dbReference>
<dbReference type="Proteomes" id="UP000256304">
    <property type="component" value="Unassembled WGS sequence"/>
</dbReference>
<keyword evidence="4 12" id="KW-0436">Ligase</keyword>
<dbReference type="HAMAP" id="MF_01569">
    <property type="entry name" value="Pro_tRNA_synth_type1"/>
    <property type="match status" value="1"/>
</dbReference>
<dbReference type="CDD" id="cd00861">
    <property type="entry name" value="ProRS_anticodon_short"/>
    <property type="match status" value="1"/>
</dbReference>
<proteinExistence type="inferred from homology"/>
<dbReference type="InterPro" id="IPR004500">
    <property type="entry name" value="Pro-tRNA-synth_IIa_bac-type"/>
</dbReference>
<dbReference type="InterPro" id="IPR023717">
    <property type="entry name" value="Pro-tRNA-Synthase_IIa_type1"/>
</dbReference>
<organism evidence="14 15">
    <name type="scientific">Paenibacillus taihuensis</name>
    <dbReference type="NCBI Taxonomy" id="1156355"/>
    <lineage>
        <taxon>Bacteria</taxon>
        <taxon>Bacillati</taxon>
        <taxon>Bacillota</taxon>
        <taxon>Bacilli</taxon>
        <taxon>Bacillales</taxon>
        <taxon>Paenibacillaceae</taxon>
        <taxon>Paenibacillus</taxon>
    </lineage>
</organism>
<dbReference type="GO" id="GO:0005524">
    <property type="term" value="F:ATP binding"/>
    <property type="evidence" value="ECO:0007669"/>
    <property type="project" value="UniProtKB-UniRule"/>
</dbReference>
<dbReference type="GO" id="GO:0016740">
    <property type="term" value="F:transferase activity"/>
    <property type="evidence" value="ECO:0007669"/>
    <property type="project" value="UniProtKB-ARBA"/>
</dbReference>
<dbReference type="GO" id="GO:0140096">
    <property type="term" value="F:catalytic activity, acting on a protein"/>
    <property type="evidence" value="ECO:0007669"/>
    <property type="project" value="UniProtKB-ARBA"/>
</dbReference>
<dbReference type="GO" id="GO:0004827">
    <property type="term" value="F:proline-tRNA ligase activity"/>
    <property type="evidence" value="ECO:0007669"/>
    <property type="project" value="UniProtKB-UniRule"/>
</dbReference>
<name>A0A3D9R094_9BACL</name>
<dbReference type="InterPro" id="IPR045864">
    <property type="entry name" value="aa-tRNA-synth_II/BPL/LPL"/>
</dbReference>
<comment type="subunit">
    <text evidence="2 12">Homodimer.</text>
</comment>
<dbReference type="GO" id="GO:0002161">
    <property type="term" value="F:aminoacyl-tRNA deacylase activity"/>
    <property type="evidence" value="ECO:0007669"/>
    <property type="project" value="InterPro"/>
</dbReference>
<evidence type="ECO:0000256" key="10">
    <source>
        <dbReference type="ARBA" id="ARBA00053664"/>
    </source>
</evidence>
<dbReference type="SUPFAM" id="SSF55681">
    <property type="entry name" value="Class II aaRS and biotin synthetases"/>
    <property type="match status" value="1"/>
</dbReference>
<dbReference type="InterPro" id="IPR004154">
    <property type="entry name" value="Anticodon-bd"/>
</dbReference>
<keyword evidence="5 12" id="KW-0547">Nucleotide-binding</keyword>
<dbReference type="SUPFAM" id="SSF55826">
    <property type="entry name" value="YbaK/ProRS associated domain"/>
    <property type="match status" value="1"/>
</dbReference>
<comment type="caution">
    <text evidence="14">The sequence shown here is derived from an EMBL/GenBank/DDBJ whole genome shotgun (WGS) entry which is preliminary data.</text>
</comment>
<dbReference type="PANTHER" id="PTHR42753:SF2">
    <property type="entry name" value="PROLINE--TRNA LIGASE"/>
    <property type="match status" value="1"/>
</dbReference>
<comment type="domain">
    <text evidence="12">Consists of three domains: the N-terminal catalytic domain, the editing domain and the C-terminal anticodon-binding domain.</text>
</comment>
<dbReference type="Gene3D" id="3.40.50.800">
    <property type="entry name" value="Anticodon-binding domain"/>
    <property type="match status" value="1"/>
</dbReference>
<keyword evidence="6 12" id="KW-0067">ATP-binding</keyword>
<evidence type="ECO:0000256" key="1">
    <source>
        <dbReference type="ARBA" id="ARBA00004496"/>
    </source>
</evidence>
<keyword evidence="15" id="KW-1185">Reference proteome</keyword>
<gene>
    <name evidence="12" type="primary">proS</name>
    <name evidence="14" type="ORF">A8990_1455</name>
</gene>
<dbReference type="PROSITE" id="PS50862">
    <property type="entry name" value="AA_TRNA_LIGASE_II"/>
    <property type="match status" value="1"/>
</dbReference>